<feature type="non-terminal residue" evidence="3">
    <location>
        <position position="1"/>
    </location>
</feature>
<dbReference type="InterPro" id="IPR000719">
    <property type="entry name" value="Prot_kinase_dom"/>
</dbReference>
<evidence type="ECO:0000313" key="4">
    <source>
        <dbReference type="Proteomes" id="UP001497623"/>
    </source>
</evidence>
<dbReference type="InterPro" id="IPR011009">
    <property type="entry name" value="Kinase-like_dom_sf"/>
</dbReference>
<dbReference type="PROSITE" id="PS00107">
    <property type="entry name" value="PROTEIN_KINASE_ATP"/>
    <property type="match status" value="1"/>
</dbReference>
<dbReference type="GO" id="GO:0035091">
    <property type="term" value="F:phosphatidylinositol binding"/>
    <property type="evidence" value="ECO:0007669"/>
    <property type="project" value="InterPro"/>
</dbReference>
<feature type="domain" description="Protein kinase" evidence="2">
    <location>
        <begin position="150"/>
        <end position="179"/>
    </location>
</feature>
<dbReference type="GO" id="GO:0005524">
    <property type="term" value="F:ATP binding"/>
    <property type="evidence" value="ECO:0007669"/>
    <property type="project" value="UniProtKB-UniRule"/>
</dbReference>
<dbReference type="PROSITE" id="PS50011">
    <property type="entry name" value="PROTEIN_KINASE_DOM"/>
    <property type="match status" value="1"/>
</dbReference>
<feature type="binding site" evidence="1">
    <location>
        <position position="179"/>
    </location>
    <ligand>
        <name>ATP</name>
        <dbReference type="ChEBI" id="CHEBI:30616"/>
    </ligand>
</feature>
<accession>A0AAV2Q050</accession>
<feature type="non-terminal residue" evidence="3">
    <location>
        <position position="179"/>
    </location>
</feature>
<dbReference type="SUPFAM" id="SSF56112">
    <property type="entry name" value="Protein kinase-like (PK-like)"/>
    <property type="match status" value="1"/>
</dbReference>
<evidence type="ECO:0000256" key="1">
    <source>
        <dbReference type="PROSITE-ProRule" id="PRU10141"/>
    </source>
</evidence>
<dbReference type="GO" id="GO:0004672">
    <property type="term" value="F:protein kinase activity"/>
    <property type="evidence" value="ECO:0007669"/>
    <property type="project" value="InterPro"/>
</dbReference>
<protein>
    <recommendedName>
        <fullName evidence="2">Protein kinase domain-containing protein</fullName>
    </recommendedName>
</protein>
<dbReference type="Gene3D" id="3.30.200.20">
    <property type="entry name" value="Phosphorylase Kinase, domain 1"/>
    <property type="match status" value="1"/>
</dbReference>
<evidence type="ECO:0000313" key="3">
    <source>
        <dbReference type="EMBL" id="CAL4067463.1"/>
    </source>
</evidence>
<dbReference type="InterPro" id="IPR036871">
    <property type="entry name" value="PX_dom_sf"/>
</dbReference>
<dbReference type="Proteomes" id="UP001497623">
    <property type="component" value="Unassembled WGS sequence"/>
</dbReference>
<sequence>VYKVVLQTKSRCWFVTRRHHDFLLIQDTIQRMVGGVSLPTWETTLPRREDLDAFINTVMSDVRILSLVEVREFLALDRYRADSSSSSDGSSSQNSVMVLSPQLLCVPPAPLVHRKNQIQVPQREKRRASHDYQDVNLGCKEDPKIKPSDFEFLSVIGKGSFGRVLLAKYKSDNKIYAVK</sequence>
<organism evidence="3 4">
    <name type="scientific">Meganyctiphanes norvegica</name>
    <name type="common">Northern krill</name>
    <name type="synonym">Thysanopoda norvegica</name>
    <dbReference type="NCBI Taxonomy" id="48144"/>
    <lineage>
        <taxon>Eukaryota</taxon>
        <taxon>Metazoa</taxon>
        <taxon>Ecdysozoa</taxon>
        <taxon>Arthropoda</taxon>
        <taxon>Crustacea</taxon>
        <taxon>Multicrustacea</taxon>
        <taxon>Malacostraca</taxon>
        <taxon>Eumalacostraca</taxon>
        <taxon>Eucarida</taxon>
        <taxon>Euphausiacea</taxon>
        <taxon>Euphausiidae</taxon>
        <taxon>Meganyctiphanes</taxon>
    </lineage>
</organism>
<keyword evidence="4" id="KW-1185">Reference proteome</keyword>
<reference evidence="3 4" key="1">
    <citation type="submission" date="2024-05" db="EMBL/GenBank/DDBJ databases">
        <authorList>
            <person name="Wallberg A."/>
        </authorList>
    </citation>
    <scope>NUCLEOTIDE SEQUENCE [LARGE SCALE GENOMIC DNA]</scope>
</reference>
<dbReference type="EMBL" id="CAXKWB010002709">
    <property type="protein sequence ID" value="CAL4067463.1"/>
    <property type="molecule type" value="Genomic_DNA"/>
</dbReference>
<keyword evidence="1" id="KW-0547">Nucleotide-binding</keyword>
<dbReference type="AlphaFoldDB" id="A0AAV2Q050"/>
<dbReference type="InterPro" id="IPR017441">
    <property type="entry name" value="Protein_kinase_ATP_BS"/>
</dbReference>
<evidence type="ECO:0000259" key="2">
    <source>
        <dbReference type="PROSITE" id="PS50011"/>
    </source>
</evidence>
<keyword evidence="1" id="KW-0067">ATP-binding</keyword>
<name>A0AAV2Q050_MEGNR</name>
<dbReference type="SUPFAM" id="SSF64268">
    <property type="entry name" value="PX domain"/>
    <property type="match status" value="1"/>
</dbReference>
<comment type="caution">
    <text evidence="3">The sequence shown here is derived from an EMBL/GenBank/DDBJ whole genome shotgun (WGS) entry which is preliminary data.</text>
</comment>
<dbReference type="Gene3D" id="3.30.1520.10">
    <property type="entry name" value="Phox-like domain"/>
    <property type="match status" value="1"/>
</dbReference>
<gene>
    <name evidence="3" type="ORF">MNOR_LOCUS6517</name>
</gene>
<proteinExistence type="predicted"/>